<dbReference type="InterPro" id="IPR000182">
    <property type="entry name" value="GNAT_dom"/>
</dbReference>
<dbReference type="GO" id="GO:0031415">
    <property type="term" value="C:NatA complex"/>
    <property type="evidence" value="ECO:0007669"/>
    <property type="project" value="TreeGrafter"/>
</dbReference>
<dbReference type="Pfam" id="PF00583">
    <property type="entry name" value="Acetyltransf_1"/>
    <property type="match status" value="1"/>
</dbReference>
<dbReference type="GO" id="GO:0007064">
    <property type="term" value="P:mitotic sister chromatid cohesion"/>
    <property type="evidence" value="ECO:0007669"/>
    <property type="project" value="TreeGrafter"/>
</dbReference>
<gene>
    <name evidence="2" type="ORF">MNBD_GAMMA22-336</name>
</gene>
<evidence type="ECO:0000313" key="2">
    <source>
        <dbReference type="EMBL" id="VAW92405.1"/>
    </source>
</evidence>
<dbReference type="SUPFAM" id="SSF55729">
    <property type="entry name" value="Acyl-CoA N-acyltransferases (Nat)"/>
    <property type="match status" value="1"/>
</dbReference>
<dbReference type="PANTHER" id="PTHR42919:SF20">
    <property type="entry name" value="GCN5-RELATED N-ACETYLTRANSFERASE 10, CHLOROPLASTIC"/>
    <property type="match status" value="1"/>
</dbReference>
<dbReference type="PANTHER" id="PTHR42919">
    <property type="entry name" value="N-ALPHA-ACETYLTRANSFERASE"/>
    <property type="match status" value="1"/>
</dbReference>
<name>A0A3B0ZG73_9ZZZZ</name>
<reference evidence="2" key="1">
    <citation type="submission" date="2018-06" db="EMBL/GenBank/DDBJ databases">
        <authorList>
            <person name="Zhirakovskaya E."/>
        </authorList>
    </citation>
    <scope>NUCLEOTIDE SEQUENCE</scope>
</reference>
<dbReference type="PROSITE" id="PS51186">
    <property type="entry name" value="GNAT"/>
    <property type="match status" value="1"/>
</dbReference>
<organism evidence="2">
    <name type="scientific">hydrothermal vent metagenome</name>
    <dbReference type="NCBI Taxonomy" id="652676"/>
    <lineage>
        <taxon>unclassified sequences</taxon>
        <taxon>metagenomes</taxon>
        <taxon>ecological metagenomes</taxon>
    </lineage>
</organism>
<evidence type="ECO:0000259" key="1">
    <source>
        <dbReference type="PROSITE" id="PS51186"/>
    </source>
</evidence>
<protein>
    <recommendedName>
        <fullName evidence="1">N-acetyltransferase domain-containing protein</fullName>
    </recommendedName>
</protein>
<dbReference type="Gene3D" id="3.40.630.30">
    <property type="match status" value="1"/>
</dbReference>
<sequence length="157" mass="17997">MILLRAITDREKLVLKEANVEAMVAGMSQYKRANQQAVKTFCEAQVNDEVRNAQQTDLETILTIVSTETNQVVGSIWYRLHNDAVYSDLVFICWLGIYPAYRRKGYARAALDQVAADLKQQGIKRMALQAFNNHQESMSLYESYGLEAKRTVMHKYL</sequence>
<dbReference type="AlphaFoldDB" id="A0A3B0ZG73"/>
<accession>A0A3B0ZG73</accession>
<dbReference type="InterPro" id="IPR051556">
    <property type="entry name" value="N-term/lysine_N-AcTrnsfr"/>
</dbReference>
<feature type="domain" description="N-acetyltransferase" evidence="1">
    <location>
        <begin position="13"/>
        <end position="157"/>
    </location>
</feature>
<dbReference type="GO" id="GO:0008080">
    <property type="term" value="F:N-acetyltransferase activity"/>
    <property type="evidence" value="ECO:0007669"/>
    <property type="project" value="TreeGrafter"/>
</dbReference>
<dbReference type="EMBL" id="UOFS01000012">
    <property type="protein sequence ID" value="VAW92405.1"/>
    <property type="molecule type" value="Genomic_DNA"/>
</dbReference>
<dbReference type="CDD" id="cd04301">
    <property type="entry name" value="NAT_SF"/>
    <property type="match status" value="1"/>
</dbReference>
<proteinExistence type="predicted"/>
<dbReference type="InterPro" id="IPR016181">
    <property type="entry name" value="Acyl_CoA_acyltransferase"/>
</dbReference>